<dbReference type="GO" id="GO:0050418">
    <property type="term" value="F:hydroxylamine reductase activity"/>
    <property type="evidence" value="ECO:0007669"/>
    <property type="project" value="TreeGrafter"/>
</dbReference>
<dbReference type="InterPro" id="IPR010047">
    <property type="entry name" value="CODH"/>
</dbReference>
<protein>
    <recommendedName>
        <fullName evidence="2">anaerobic carbon-monoxide dehydrogenase</fullName>
        <ecNumber evidence="2">1.2.7.4</ecNumber>
    </recommendedName>
</protein>
<dbReference type="InterPro" id="IPR004137">
    <property type="entry name" value="HCP/CODH"/>
</dbReference>
<dbReference type="GO" id="GO:0004601">
    <property type="term" value="F:peroxidase activity"/>
    <property type="evidence" value="ECO:0007669"/>
    <property type="project" value="TreeGrafter"/>
</dbReference>
<evidence type="ECO:0000256" key="1">
    <source>
        <dbReference type="ARBA" id="ARBA00001966"/>
    </source>
</evidence>
<dbReference type="GO" id="GO:0043885">
    <property type="term" value="F:anaerobic carbon-monoxide dehydrogenase activity"/>
    <property type="evidence" value="ECO:0007669"/>
    <property type="project" value="UniProtKB-EC"/>
</dbReference>
<dbReference type="KEGG" id="ccb:Clocel_0365"/>
<dbReference type="AlphaFoldDB" id="D9SQ78"/>
<dbReference type="EMBL" id="CP002160">
    <property type="protein sequence ID" value="ADL50145.1"/>
    <property type="molecule type" value="Genomic_DNA"/>
</dbReference>
<dbReference type="InterPro" id="IPR016099">
    <property type="entry name" value="Prismane-like_a/b-sand"/>
</dbReference>
<dbReference type="Proteomes" id="UP000002730">
    <property type="component" value="Chromosome"/>
</dbReference>
<evidence type="ECO:0000256" key="3">
    <source>
        <dbReference type="ARBA" id="ARBA00022485"/>
    </source>
</evidence>
<keyword evidence="3" id="KW-0004">4Fe-4S</keyword>
<accession>D9SQ78</accession>
<proteinExistence type="predicted"/>
<evidence type="ECO:0000256" key="7">
    <source>
        <dbReference type="ARBA" id="ARBA00023004"/>
    </source>
</evidence>
<evidence type="ECO:0000256" key="6">
    <source>
        <dbReference type="ARBA" id="ARBA00023002"/>
    </source>
</evidence>
<evidence type="ECO:0000313" key="10">
    <source>
        <dbReference type="EMBL" id="ADL50145.1"/>
    </source>
</evidence>
<keyword evidence="7" id="KW-0408">Iron</keyword>
<evidence type="ECO:0000256" key="4">
    <source>
        <dbReference type="ARBA" id="ARBA00022596"/>
    </source>
</evidence>
<dbReference type="EC" id="1.2.7.4" evidence="2"/>
<dbReference type="InterPro" id="IPR016101">
    <property type="entry name" value="CO_DH_a-bundle"/>
</dbReference>
<keyword evidence="8" id="KW-0411">Iron-sulfur</keyword>
<dbReference type="GO" id="GO:0051539">
    <property type="term" value="F:4 iron, 4 sulfur cluster binding"/>
    <property type="evidence" value="ECO:0007669"/>
    <property type="project" value="UniProtKB-KW"/>
</dbReference>
<dbReference type="RefSeq" id="WP_010075088.1">
    <property type="nucleotide sequence ID" value="NC_014393.1"/>
</dbReference>
<dbReference type="Gene3D" id="3.40.50.2030">
    <property type="match status" value="2"/>
</dbReference>
<gene>
    <name evidence="10" type="ordered locus">Clocel_0365</name>
</gene>
<comment type="catalytic activity">
    <reaction evidence="9">
        <text>CO + 2 oxidized [2Fe-2S]-[ferredoxin] + H2O = 2 reduced [2Fe-2S]-[ferredoxin] + CO2 + 2 H(+)</text>
        <dbReference type="Rhea" id="RHEA:21040"/>
        <dbReference type="Rhea" id="RHEA-COMP:10000"/>
        <dbReference type="Rhea" id="RHEA-COMP:10001"/>
        <dbReference type="ChEBI" id="CHEBI:15377"/>
        <dbReference type="ChEBI" id="CHEBI:15378"/>
        <dbReference type="ChEBI" id="CHEBI:16526"/>
        <dbReference type="ChEBI" id="CHEBI:17245"/>
        <dbReference type="ChEBI" id="CHEBI:33737"/>
        <dbReference type="ChEBI" id="CHEBI:33738"/>
        <dbReference type="EC" id="1.2.7.4"/>
    </reaction>
</comment>
<keyword evidence="4" id="KW-0533">Nickel</keyword>
<dbReference type="eggNOG" id="COG1151">
    <property type="taxonomic scope" value="Bacteria"/>
</dbReference>
<organism evidence="10 11">
    <name type="scientific">Clostridium cellulovorans (strain ATCC 35296 / DSM 3052 / OCM 3 / 743B)</name>
    <dbReference type="NCBI Taxonomy" id="573061"/>
    <lineage>
        <taxon>Bacteria</taxon>
        <taxon>Bacillati</taxon>
        <taxon>Bacillota</taxon>
        <taxon>Clostridia</taxon>
        <taxon>Eubacteriales</taxon>
        <taxon>Clostridiaceae</taxon>
        <taxon>Clostridium</taxon>
    </lineage>
</organism>
<dbReference type="NCBIfam" id="TIGR01702">
    <property type="entry name" value="CO_DH_cata"/>
    <property type="match status" value="1"/>
</dbReference>
<keyword evidence="11" id="KW-1185">Reference proteome</keyword>
<evidence type="ECO:0000256" key="9">
    <source>
        <dbReference type="ARBA" id="ARBA00048733"/>
    </source>
</evidence>
<keyword evidence="6 10" id="KW-0560">Oxidoreductase</keyword>
<dbReference type="HOGENOM" id="CLU_030631_0_0_9"/>
<evidence type="ECO:0000256" key="2">
    <source>
        <dbReference type="ARBA" id="ARBA00012819"/>
    </source>
</evidence>
<comment type="cofactor">
    <cofactor evidence="1">
        <name>[4Fe-4S] cluster</name>
        <dbReference type="ChEBI" id="CHEBI:49883"/>
    </cofactor>
</comment>
<dbReference type="OrthoDB" id="5478720at2"/>
<sequence>MEAIIGKVKYHHQIINGEGNSHNNNNHGGSEVNDYLQAVSEYRKTFASKQDVLDNTPDPAVREMLLHMEQIGCDTTFDRFDQQKPQCSFGLAGSCCRICYMGPCKITPKSPKGICGADADLIVARNILRGMAGGVAGHGIHAREVLLALKNAAEGKLNLPILGEDKVKKTAVQFGLETEGKTVNELASQIADILLEDLSRTVPGTFRAIEANAPEERKKVWKEMDIIPIGAYHEAFEALHRTGAATDGDWENVMKQFLRCGLAFVWSGVVGSAIGTDSLFGIGNRSTSKVNVGALKKGYVNIAVHGHLPVLVSEIVKQGRSEEFIKLAKENGAEGIQFYGVCCSGLSAMYRYNDVIPLSNAIGAELVLGTGALDLWVADVQDVYPSIMDVARCYKTTVVTTSDSARLPGAEHYGYDHQHSNIGETEALAKKIITRAIESFADRRDVPVFIPSYEVDAEIGFSLEYIQNRFGGVKPVLDAMKSGKILGIVNLVGCNNPRVVYEKTVVDIADILIKNNVLVLTNGCASFPLLKLGFCNTSALAKTGEGLRSFLESDLPPVWHMGECIDNARASGLFTTLAKEAGELIKDMPFALSSPEWSNEKGIGAALGFRLLGINSYHCVHAPVHGSEKVMNFLYTGTKDTLGSTMNVEVDHIKLAEMILQDLREKRVALGWDKE</sequence>
<dbReference type="GO" id="GO:0016151">
    <property type="term" value="F:nickel cation binding"/>
    <property type="evidence" value="ECO:0007669"/>
    <property type="project" value="InterPro"/>
</dbReference>
<dbReference type="PANTHER" id="PTHR30109:SF4">
    <property type="entry name" value="CARBON MONOXIDE DEHYDROGENASE"/>
    <property type="match status" value="1"/>
</dbReference>
<dbReference type="GO" id="GO:0006091">
    <property type="term" value="P:generation of precursor metabolites and energy"/>
    <property type="evidence" value="ECO:0007669"/>
    <property type="project" value="InterPro"/>
</dbReference>
<evidence type="ECO:0000256" key="5">
    <source>
        <dbReference type="ARBA" id="ARBA00022723"/>
    </source>
</evidence>
<name>D9SQ78_CLOC7</name>
<dbReference type="InterPro" id="IPR011254">
    <property type="entry name" value="Prismane-like_sf"/>
</dbReference>
<dbReference type="Gene3D" id="1.20.1270.30">
    <property type="match status" value="1"/>
</dbReference>
<dbReference type="Pfam" id="PF03063">
    <property type="entry name" value="Prismane"/>
    <property type="match status" value="1"/>
</dbReference>
<keyword evidence="5" id="KW-0479">Metal-binding</keyword>
<reference evidence="10 11" key="1">
    <citation type="submission" date="2010-08" db="EMBL/GenBank/DDBJ databases">
        <title>Complete sequence of Clostridium cellulovorans 743B.</title>
        <authorList>
            <consortium name="US DOE Joint Genome Institute"/>
            <person name="Lucas S."/>
            <person name="Copeland A."/>
            <person name="Lapidus A."/>
            <person name="Cheng J.-F."/>
            <person name="Bruce D."/>
            <person name="Goodwin L."/>
            <person name="Pitluck S."/>
            <person name="Chertkov O."/>
            <person name="Detter J.C."/>
            <person name="Han C."/>
            <person name="Tapia R."/>
            <person name="Land M."/>
            <person name="Hauser L."/>
            <person name="Chang Y.-J."/>
            <person name="Jeffries C."/>
            <person name="Kyrpides N."/>
            <person name="Ivanova N."/>
            <person name="Mikhailova N."/>
            <person name="Hemme C.L."/>
            <person name="Woyke T."/>
        </authorList>
    </citation>
    <scope>NUCLEOTIDE SEQUENCE [LARGE SCALE GENOMIC DNA]</scope>
    <source>
        <strain evidence="11">ATCC 35296 / DSM 3052 / OCM 3 / 743B</strain>
    </source>
</reference>
<dbReference type="STRING" id="573061.Clocel_0365"/>
<evidence type="ECO:0000256" key="8">
    <source>
        <dbReference type="ARBA" id="ARBA00023014"/>
    </source>
</evidence>
<evidence type="ECO:0000313" key="11">
    <source>
        <dbReference type="Proteomes" id="UP000002730"/>
    </source>
</evidence>
<dbReference type="PANTHER" id="PTHR30109">
    <property type="entry name" value="HYDROXYLAMINE REDUCTASE"/>
    <property type="match status" value="1"/>
</dbReference>
<dbReference type="SUPFAM" id="SSF56821">
    <property type="entry name" value="Prismane protein-like"/>
    <property type="match status" value="1"/>
</dbReference>
<dbReference type="GO" id="GO:0042542">
    <property type="term" value="P:response to hydrogen peroxide"/>
    <property type="evidence" value="ECO:0007669"/>
    <property type="project" value="TreeGrafter"/>
</dbReference>